<accession>A0AAE7BQ77</accession>
<gene>
    <name evidence="1" type="ORF">FEE40_07340</name>
</gene>
<sequence length="70" mass="7990">MLKENRADLLKRFIVTTKRHKQCCQLSQAKTTKYLVEVTGKKATATCYATLEEILLFLVKGVKIDEKTTV</sequence>
<protein>
    <submittedName>
        <fullName evidence="1">Uncharacterized protein</fullName>
    </submittedName>
</protein>
<evidence type="ECO:0000313" key="1">
    <source>
        <dbReference type="EMBL" id="QIA89963.1"/>
    </source>
</evidence>
<reference evidence="1 2" key="1">
    <citation type="journal article" date="2019" name="Nat. Med.">
        <title>Preventing dysbiosis of the neonatal mouse intestinal microbiome protects against late-onset sepsis.</title>
        <authorList>
            <person name="Singer J.R."/>
            <person name="Blosser E.G."/>
            <person name="Zindl C.L."/>
            <person name="Silberger D.J."/>
            <person name="Conlan S."/>
            <person name="Laufer V.A."/>
            <person name="DiToro D."/>
            <person name="Deming C."/>
            <person name="Kumar R."/>
            <person name="Morrow C.D."/>
            <person name="Segre J.A."/>
            <person name="Gray M.J."/>
            <person name="Randolph D.A."/>
            <person name="Weaver C.T."/>
        </authorList>
    </citation>
    <scope>NUCLEOTIDE SEQUENCE [LARGE SCALE GENOMIC DNA]</scope>
    <source>
        <strain evidence="1 2">V10</strain>
    </source>
</reference>
<dbReference type="Proteomes" id="UP000463931">
    <property type="component" value="Chromosome"/>
</dbReference>
<dbReference type="AlphaFoldDB" id="A0AAE7BQ77"/>
<name>A0AAE7BQ77_9LACO</name>
<evidence type="ECO:0000313" key="2">
    <source>
        <dbReference type="Proteomes" id="UP000463931"/>
    </source>
</evidence>
<dbReference type="RefSeq" id="WP_163587090.1">
    <property type="nucleotide sequence ID" value="NZ_CP040852.1"/>
</dbReference>
<proteinExistence type="predicted"/>
<organism evidence="1 2">
    <name type="scientific">Ligilactobacillus murinus</name>
    <dbReference type="NCBI Taxonomy" id="1622"/>
    <lineage>
        <taxon>Bacteria</taxon>
        <taxon>Bacillati</taxon>
        <taxon>Bacillota</taxon>
        <taxon>Bacilli</taxon>
        <taxon>Lactobacillales</taxon>
        <taxon>Lactobacillaceae</taxon>
        <taxon>Ligilactobacillus</taxon>
    </lineage>
</organism>
<dbReference type="EMBL" id="CP040852">
    <property type="protein sequence ID" value="QIA89963.1"/>
    <property type="molecule type" value="Genomic_DNA"/>
</dbReference>